<dbReference type="AlphaFoldDB" id="A0A915J6P4"/>
<protein>
    <submittedName>
        <fullName evidence="2">Uncharacterized protein</fullName>
    </submittedName>
</protein>
<reference evidence="2" key="1">
    <citation type="submission" date="2022-11" db="UniProtKB">
        <authorList>
            <consortium name="WormBaseParasite"/>
        </authorList>
    </citation>
    <scope>IDENTIFICATION</scope>
</reference>
<keyword evidence="1" id="KW-1185">Reference proteome</keyword>
<name>A0A915J6P4_ROMCU</name>
<accession>A0A915J6P4</accession>
<sequence>MIAISAESTPSPNVKSQDQLNELNAKYNSSSKRKVALKEADMPEQTIDDAVQKGNEIMDSVTEERATSSTVSLHTLENEFSEHLSQELDSNFLFISLAAIMI</sequence>
<dbReference type="WBParaSite" id="nRc.2.0.1.t22137-RA">
    <property type="protein sequence ID" value="nRc.2.0.1.t22137-RA"/>
    <property type="gene ID" value="nRc.2.0.1.g22137"/>
</dbReference>
<organism evidence="1 2">
    <name type="scientific">Romanomermis culicivorax</name>
    <name type="common">Nematode worm</name>
    <dbReference type="NCBI Taxonomy" id="13658"/>
    <lineage>
        <taxon>Eukaryota</taxon>
        <taxon>Metazoa</taxon>
        <taxon>Ecdysozoa</taxon>
        <taxon>Nematoda</taxon>
        <taxon>Enoplea</taxon>
        <taxon>Dorylaimia</taxon>
        <taxon>Mermithida</taxon>
        <taxon>Mermithoidea</taxon>
        <taxon>Mermithidae</taxon>
        <taxon>Romanomermis</taxon>
    </lineage>
</organism>
<evidence type="ECO:0000313" key="1">
    <source>
        <dbReference type="Proteomes" id="UP000887565"/>
    </source>
</evidence>
<proteinExistence type="predicted"/>
<evidence type="ECO:0000313" key="2">
    <source>
        <dbReference type="WBParaSite" id="nRc.2.0.1.t22137-RA"/>
    </source>
</evidence>
<dbReference type="Proteomes" id="UP000887565">
    <property type="component" value="Unplaced"/>
</dbReference>